<protein>
    <recommendedName>
        <fullName evidence="4">Polymer-forming cytoskeletal protein</fullName>
    </recommendedName>
</protein>
<evidence type="ECO:0000313" key="3">
    <source>
        <dbReference type="Proteomes" id="UP000660708"/>
    </source>
</evidence>
<keyword evidence="3" id="KW-1185">Reference proteome</keyword>
<dbReference type="EMBL" id="AQHF01000020">
    <property type="protein sequence ID" value="MBE0345370.1"/>
    <property type="molecule type" value="Genomic_DNA"/>
</dbReference>
<comment type="similarity">
    <text evidence="1">Belongs to the bactofilin family.</text>
</comment>
<proteinExistence type="inferred from homology"/>
<evidence type="ECO:0000313" key="2">
    <source>
        <dbReference type="EMBL" id="MBE0345370.1"/>
    </source>
</evidence>
<accession>A0A8I0MUA0</accession>
<reference evidence="2 3" key="1">
    <citation type="submission" date="2015-06" db="EMBL/GenBank/DDBJ databases">
        <title>Genome sequence of Pseudoalteromonas peptidolytica.</title>
        <authorList>
            <person name="Xie B.-B."/>
            <person name="Rong J.-C."/>
            <person name="Qin Q.-L."/>
            <person name="Zhang Y.-Z."/>
        </authorList>
    </citation>
    <scope>NUCLEOTIDE SEQUENCE [LARGE SCALE GENOMIC DNA]</scope>
    <source>
        <strain evidence="2 3">F12-50-A1</strain>
    </source>
</reference>
<name>A0A8I0MUA0_9GAMM</name>
<evidence type="ECO:0000256" key="1">
    <source>
        <dbReference type="ARBA" id="ARBA00044755"/>
    </source>
</evidence>
<evidence type="ECO:0008006" key="4">
    <source>
        <dbReference type="Google" id="ProtNLM"/>
    </source>
</evidence>
<dbReference type="Proteomes" id="UP000660708">
    <property type="component" value="Unassembled WGS sequence"/>
</dbReference>
<dbReference type="PANTHER" id="PTHR35024:SF4">
    <property type="entry name" value="POLYMER-FORMING CYTOSKELETAL PROTEIN"/>
    <property type="match status" value="1"/>
</dbReference>
<dbReference type="InterPro" id="IPR007607">
    <property type="entry name" value="BacA/B"/>
</dbReference>
<comment type="caution">
    <text evidence="2">The sequence shown here is derived from an EMBL/GenBank/DDBJ whole genome shotgun (WGS) entry which is preliminary data.</text>
</comment>
<dbReference type="RefSeq" id="WP_147390977.1">
    <property type="nucleotide sequence ID" value="NZ_AQHF01000020.1"/>
</dbReference>
<organism evidence="2 3">
    <name type="scientific">Pseudoalteromonas peptidolytica F12-50-A1</name>
    <dbReference type="NCBI Taxonomy" id="1315280"/>
    <lineage>
        <taxon>Bacteria</taxon>
        <taxon>Pseudomonadati</taxon>
        <taxon>Pseudomonadota</taxon>
        <taxon>Gammaproteobacteria</taxon>
        <taxon>Alteromonadales</taxon>
        <taxon>Pseudoalteromonadaceae</taxon>
        <taxon>Pseudoalteromonas</taxon>
    </lineage>
</organism>
<sequence length="131" mass="13940">MFNSFKSQPSSIPAIITHTTQISGDITCETELQLDGSVQGNLNVNKLTIGSTGLVTGNIHSSDLTIHGKVEGDIHAKQVTLRPSAQVFGNIEHETLTIEAGAHVEGKLTHHSERANNVTLIDSSATQTTNN</sequence>
<dbReference type="Pfam" id="PF04519">
    <property type="entry name" value="Bactofilin"/>
    <property type="match status" value="1"/>
</dbReference>
<dbReference type="PANTHER" id="PTHR35024">
    <property type="entry name" value="HYPOTHETICAL CYTOSOLIC PROTEIN"/>
    <property type="match status" value="1"/>
</dbReference>
<gene>
    <name evidence="2" type="ORF">PPEP_a0231</name>
</gene>
<dbReference type="AlphaFoldDB" id="A0A8I0MUA0"/>